<comment type="similarity">
    <text evidence="1">Belongs to the FrmR/RcnR family.</text>
</comment>
<protein>
    <submittedName>
        <fullName evidence="2">Transcriptional regulator</fullName>
    </submittedName>
</protein>
<dbReference type="GO" id="GO:0003677">
    <property type="term" value="F:DNA binding"/>
    <property type="evidence" value="ECO:0007669"/>
    <property type="project" value="InterPro"/>
</dbReference>
<keyword evidence="3" id="KW-1185">Reference proteome</keyword>
<reference evidence="2 3" key="1">
    <citation type="submission" date="2019-01" db="EMBL/GenBank/DDBJ databases">
        <title>The draft genome of Rhizobium sp. 24NR.</title>
        <authorList>
            <person name="Liu L."/>
            <person name="Liang L."/>
            <person name="Shi S."/>
            <person name="Xu L."/>
            <person name="Wang X."/>
            <person name="Li L."/>
            <person name="Zhang X."/>
        </authorList>
    </citation>
    <scope>NUCLEOTIDE SEQUENCE [LARGE SCALE GENOMIC DNA]</scope>
    <source>
        <strain evidence="2 3">24NR</strain>
    </source>
</reference>
<comment type="caution">
    <text evidence="2">The sequence shown here is derived from an EMBL/GenBank/DDBJ whole genome shotgun (WGS) entry which is preliminary data.</text>
</comment>
<dbReference type="GO" id="GO:0046872">
    <property type="term" value="F:metal ion binding"/>
    <property type="evidence" value="ECO:0007669"/>
    <property type="project" value="InterPro"/>
</dbReference>
<name>A0A444LI50_9HYPH</name>
<dbReference type="PANTHER" id="PTHR33677:SF3">
    <property type="entry name" value="COPPER-SENSING TRANSCRIPTIONAL REPRESSOR RICR"/>
    <property type="match status" value="1"/>
</dbReference>
<proteinExistence type="inferred from homology"/>
<evidence type="ECO:0000313" key="2">
    <source>
        <dbReference type="EMBL" id="RWX78716.1"/>
    </source>
</evidence>
<evidence type="ECO:0000256" key="1">
    <source>
        <dbReference type="ARBA" id="ARBA00005260"/>
    </source>
</evidence>
<dbReference type="Proteomes" id="UP000287687">
    <property type="component" value="Unassembled WGS sequence"/>
</dbReference>
<dbReference type="CDD" id="cd10148">
    <property type="entry name" value="CsoR-like_DUF156"/>
    <property type="match status" value="1"/>
</dbReference>
<sequence length="104" mass="12037">MESFINNDRIELRRTEAERKPLIQRLNRIEGQVRGLKAMIEEDRYCQDEVQQVSAITAALREVALLVIAQHMEQGLQVAMRPEDRELAMGDITQVLRSAMRLCE</sequence>
<accession>A0A444LI50</accession>
<dbReference type="InterPro" id="IPR003735">
    <property type="entry name" value="Metal_Tscrpt_repr"/>
</dbReference>
<dbReference type="PANTHER" id="PTHR33677">
    <property type="entry name" value="TRANSCRIPTIONAL REPRESSOR FRMR-RELATED"/>
    <property type="match status" value="1"/>
</dbReference>
<dbReference type="Pfam" id="PF02583">
    <property type="entry name" value="Trns_repr_metal"/>
    <property type="match status" value="1"/>
</dbReference>
<dbReference type="InterPro" id="IPR038390">
    <property type="entry name" value="Metal_Tscrpt_repr_sf"/>
</dbReference>
<dbReference type="GO" id="GO:0045892">
    <property type="term" value="P:negative regulation of DNA-templated transcription"/>
    <property type="evidence" value="ECO:0007669"/>
    <property type="project" value="UniProtKB-ARBA"/>
</dbReference>
<evidence type="ECO:0000313" key="3">
    <source>
        <dbReference type="Proteomes" id="UP000287687"/>
    </source>
</evidence>
<dbReference type="Gene3D" id="1.20.58.1000">
    <property type="entry name" value="Metal-sensitive repressor, helix protomer"/>
    <property type="match status" value="1"/>
</dbReference>
<dbReference type="OrthoDB" id="9811244at2"/>
<gene>
    <name evidence="2" type="ORF">EPK99_08980</name>
</gene>
<organism evidence="2 3">
    <name type="scientific">Neorhizobium lilium</name>
    <dbReference type="NCBI Taxonomy" id="2503024"/>
    <lineage>
        <taxon>Bacteria</taxon>
        <taxon>Pseudomonadati</taxon>
        <taxon>Pseudomonadota</taxon>
        <taxon>Alphaproteobacteria</taxon>
        <taxon>Hyphomicrobiales</taxon>
        <taxon>Rhizobiaceae</taxon>
        <taxon>Rhizobium/Agrobacterium group</taxon>
        <taxon>Neorhizobium</taxon>
    </lineage>
</organism>
<dbReference type="EMBL" id="SBIP01000002">
    <property type="protein sequence ID" value="RWX78716.1"/>
    <property type="molecule type" value="Genomic_DNA"/>
</dbReference>
<dbReference type="AlphaFoldDB" id="A0A444LI50"/>
<dbReference type="RefSeq" id="WP_128442693.1">
    <property type="nucleotide sequence ID" value="NZ_SBIP01000002.1"/>
</dbReference>